<dbReference type="Proteomes" id="UP001174909">
    <property type="component" value="Unassembled WGS sequence"/>
</dbReference>
<reference evidence="1" key="1">
    <citation type="submission" date="2023-03" db="EMBL/GenBank/DDBJ databases">
        <authorList>
            <person name="Steffen K."/>
            <person name="Cardenas P."/>
        </authorList>
    </citation>
    <scope>NUCLEOTIDE SEQUENCE</scope>
</reference>
<evidence type="ECO:0000313" key="1">
    <source>
        <dbReference type="EMBL" id="CAI8040769.1"/>
    </source>
</evidence>
<name>A0AA35T3V9_GEOBA</name>
<dbReference type="AlphaFoldDB" id="A0AA35T3V9"/>
<sequence>MVWEVIRAKIRRCDEPVLFVWRRRVSSRGGGKFFEVERSAKVWRRRVSFSGRGAVYAGLDTS</sequence>
<comment type="caution">
    <text evidence="1">The sequence shown here is derived from an EMBL/GenBank/DDBJ whole genome shotgun (WGS) entry which is preliminary data.</text>
</comment>
<dbReference type="EMBL" id="CASHTH010003131">
    <property type="protein sequence ID" value="CAI8040769.1"/>
    <property type="molecule type" value="Genomic_DNA"/>
</dbReference>
<keyword evidence="2" id="KW-1185">Reference proteome</keyword>
<proteinExistence type="predicted"/>
<protein>
    <submittedName>
        <fullName evidence="1">Uncharacterized protein</fullName>
    </submittedName>
</protein>
<accession>A0AA35T3V9</accession>
<organism evidence="1 2">
    <name type="scientific">Geodia barretti</name>
    <name type="common">Barrett's horny sponge</name>
    <dbReference type="NCBI Taxonomy" id="519541"/>
    <lineage>
        <taxon>Eukaryota</taxon>
        <taxon>Metazoa</taxon>
        <taxon>Porifera</taxon>
        <taxon>Demospongiae</taxon>
        <taxon>Heteroscleromorpha</taxon>
        <taxon>Tetractinellida</taxon>
        <taxon>Astrophorina</taxon>
        <taxon>Geodiidae</taxon>
        <taxon>Geodia</taxon>
    </lineage>
</organism>
<evidence type="ECO:0000313" key="2">
    <source>
        <dbReference type="Proteomes" id="UP001174909"/>
    </source>
</evidence>
<gene>
    <name evidence="1" type="ORF">GBAR_LOCUS22671</name>
</gene>